<gene>
    <name evidence="2" type="ORF">HYPSUDRAFT_40925</name>
</gene>
<evidence type="ECO:0000256" key="1">
    <source>
        <dbReference type="SAM" id="SignalP"/>
    </source>
</evidence>
<keyword evidence="1" id="KW-0732">Signal</keyword>
<accession>A0A0D2L6F6</accession>
<feature type="signal peptide" evidence="1">
    <location>
        <begin position="1"/>
        <end position="26"/>
    </location>
</feature>
<proteinExistence type="predicted"/>
<feature type="chain" id="PRO_5002246112" description="Secreted protein" evidence="1">
    <location>
        <begin position="27"/>
        <end position="83"/>
    </location>
</feature>
<name>A0A0D2L6F6_HYPSF</name>
<reference evidence="3" key="1">
    <citation type="submission" date="2014-04" db="EMBL/GenBank/DDBJ databases">
        <title>Evolutionary Origins and Diversification of the Mycorrhizal Mutualists.</title>
        <authorList>
            <consortium name="DOE Joint Genome Institute"/>
            <consortium name="Mycorrhizal Genomics Consortium"/>
            <person name="Kohler A."/>
            <person name="Kuo A."/>
            <person name="Nagy L.G."/>
            <person name="Floudas D."/>
            <person name="Copeland A."/>
            <person name="Barry K.W."/>
            <person name="Cichocki N."/>
            <person name="Veneault-Fourrey C."/>
            <person name="LaButti K."/>
            <person name="Lindquist E.A."/>
            <person name="Lipzen A."/>
            <person name="Lundell T."/>
            <person name="Morin E."/>
            <person name="Murat C."/>
            <person name="Riley R."/>
            <person name="Ohm R."/>
            <person name="Sun H."/>
            <person name="Tunlid A."/>
            <person name="Henrissat B."/>
            <person name="Grigoriev I.V."/>
            <person name="Hibbett D.S."/>
            <person name="Martin F."/>
        </authorList>
    </citation>
    <scope>NUCLEOTIDE SEQUENCE [LARGE SCALE GENOMIC DNA]</scope>
    <source>
        <strain evidence="3">FD-334 SS-4</strain>
    </source>
</reference>
<evidence type="ECO:0000313" key="2">
    <source>
        <dbReference type="EMBL" id="KJA22537.1"/>
    </source>
</evidence>
<organism evidence="2 3">
    <name type="scientific">Hypholoma sublateritium (strain FD-334 SS-4)</name>
    <dbReference type="NCBI Taxonomy" id="945553"/>
    <lineage>
        <taxon>Eukaryota</taxon>
        <taxon>Fungi</taxon>
        <taxon>Dikarya</taxon>
        <taxon>Basidiomycota</taxon>
        <taxon>Agaricomycotina</taxon>
        <taxon>Agaricomycetes</taxon>
        <taxon>Agaricomycetidae</taxon>
        <taxon>Agaricales</taxon>
        <taxon>Agaricineae</taxon>
        <taxon>Strophariaceae</taxon>
        <taxon>Hypholoma</taxon>
    </lineage>
</organism>
<protein>
    <recommendedName>
        <fullName evidence="4">Secreted protein</fullName>
    </recommendedName>
</protein>
<dbReference type="Proteomes" id="UP000054270">
    <property type="component" value="Unassembled WGS sequence"/>
</dbReference>
<evidence type="ECO:0008006" key="4">
    <source>
        <dbReference type="Google" id="ProtNLM"/>
    </source>
</evidence>
<sequence>MVHACMHTFRALPLLLPTLTLPAAAALVGDTADSRLAWKLRCRYRRAPRAACDTASLPNPSIHLSLAGRTDGRMDGWMQHPQV</sequence>
<dbReference type="AlphaFoldDB" id="A0A0D2L6F6"/>
<evidence type="ECO:0000313" key="3">
    <source>
        <dbReference type="Proteomes" id="UP000054270"/>
    </source>
</evidence>
<keyword evidence="3" id="KW-1185">Reference proteome</keyword>
<dbReference type="EMBL" id="KN817549">
    <property type="protein sequence ID" value="KJA22537.1"/>
    <property type="molecule type" value="Genomic_DNA"/>
</dbReference>